<name>A0ABS2MPL0_9FIRM</name>
<keyword evidence="3" id="KW-1185">Reference proteome</keyword>
<protein>
    <recommendedName>
        <fullName evidence="4">DUF5317 domain-containing protein</fullName>
    </recommendedName>
</protein>
<evidence type="ECO:0008006" key="4">
    <source>
        <dbReference type="Google" id="ProtNLM"/>
    </source>
</evidence>
<dbReference type="EMBL" id="JAFBDT010000004">
    <property type="protein sequence ID" value="MBM7561343.1"/>
    <property type="molecule type" value="Genomic_DNA"/>
</dbReference>
<keyword evidence="1" id="KW-0472">Membrane</keyword>
<sequence>MKEREVHGVYIEAILIGLLIGFIRNGRIANFNNARFKGWALIIPAFLAYLVPYGLGLFDIPFDTPEIFPFAAMGFVALIALLNLEKTGMKLFFTGVALNLIVTAINGFFMPIDLEMMRGLGYDSFVESIVNGSVVNYMDSTNAVSWSVYLGKIIGLPKVYPLASVISIGDILVSLGMVMTIQNEMMLHSMRVKGSMVRFSYKSRI</sequence>
<organism evidence="2 3">
    <name type="scientific">Fusibacter tunisiensis</name>
    <dbReference type="NCBI Taxonomy" id="1008308"/>
    <lineage>
        <taxon>Bacteria</taxon>
        <taxon>Bacillati</taxon>
        <taxon>Bacillota</taxon>
        <taxon>Clostridia</taxon>
        <taxon>Eubacteriales</taxon>
        <taxon>Eubacteriales Family XII. Incertae Sedis</taxon>
        <taxon>Fusibacter</taxon>
    </lineage>
</organism>
<evidence type="ECO:0000313" key="3">
    <source>
        <dbReference type="Proteomes" id="UP000767854"/>
    </source>
</evidence>
<gene>
    <name evidence="2" type="ORF">JOC49_000863</name>
</gene>
<feature type="transmembrane region" description="Helical" evidence="1">
    <location>
        <begin position="91"/>
        <end position="112"/>
    </location>
</feature>
<dbReference type="InterPro" id="IPR035168">
    <property type="entry name" value="DUF5317"/>
</dbReference>
<evidence type="ECO:0000256" key="1">
    <source>
        <dbReference type="SAM" id="Phobius"/>
    </source>
</evidence>
<accession>A0ABS2MPL0</accession>
<feature type="transmembrane region" description="Helical" evidence="1">
    <location>
        <begin position="159"/>
        <end position="181"/>
    </location>
</feature>
<evidence type="ECO:0000313" key="2">
    <source>
        <dbReference type="EMBL" id="MBM7561343.1"/>
    </source>
</evidence>
<dbReference type="Pfam" id="PF17248">
    <property type="entry name" value="DUF5317"/>
    <property type="match status" value="1"/>
</dbReference>
<keyword evidence="1" id="KW-0812">Transmembrane</keyword>
<proteinExistence type="predicted"/>
<keyword evidence="1" id="KW-1133">Transmembrane helix</keyword>
<feature type="transmembrane region" description="Helical" evidence="1">
    <location>
        <begin position="67"/>
        <end position="84"/>
    </location>
</feature>
<dbReference type="Proteomes" id="UP000767854">
    <property type="component" value="Unassembled WGS sequence"/>
</dbReference>
<comment type="caution">
    <text evidence="2">The sequence shown here is derived from an EMBL/GenBank/DDBJ whole genome shotgun (WGS) entry which is preliminary data.</text>
</comment>
<reference evidence="2 3" key="1">
    <citation type="submission" date="2021-01" db="EMBL/GenBank/DDBJ databases">
        <title>Genomic Encyclopedia of Type Strains, Phase IV (KMG-IV): sequencing the most valuable type-strain genomes for metagenomic binning, comparative biology and taxonomic classification.</title>
        <authorList>
            <person name="Goeker M."/>
        </authorList>
    </citation>
    <scope>NUCLEOTIDE SEQUENCE [LARGE SCALE GENOMIC DNA]</scope>
    <source>
        <strain evidence="2 3">DSM 24436</strain>
    </source>
</reference>
<dbReference type="RefSeq" id="WP_204662757.1">
    <property type="nucleotide sequence ID" value="NZ_JAFBDT010000004.1"/>
</dbReference>
<feature type="transmembrane region" description="Helical" evidence="1">
    <location>
        <begin position="6"/>
        <end position="24"/>
    </location>
</feature>
<feature type="transmembrane region" description="Helical" evidence="1">
    <location>
        <begin position="36"/>
        <end position="55"/>
    </location>
</feature>